<sequence>MGKRRMTKVDKWIAALGDLSRRYGVALVEVWDGMRLTDCKSGRELGRSLQYVCGLYTSHRVASYKRKQRHEKPATRDLQGFVKALNTLSGELGVRLELRSSPVLLADTETMEPIARLTSTNEGYALQELLAV</sequence>
<dbReference type="EMBL" id="JBHUCX010000024">
    <property type="protein sequence ID" value="MFD1674939.1"/>
    <property type="molecule type" value="Genomic_DNA"/>
</dbReference>
<reference evidence="2" key="1">
    <citation type="journal article" date="2019" name="Int. J. Syst. Evol. Microbiol.">
        <title>The Global Catalogue of Microorganisms (GCM) 10K type strain sequencing project: providing services to taxonomists for standard genome sequencing and annotation.</title>
        <authorList>
            <consortium name="The Broad Institute Genomics Platform"/>
            <consortium name="The Broad Institute Genome Sequencing Center for Infectious Disease"/>
            <person name="Wu L."/>
            <person name="Ma J."/>
        </authorList>
    </citation>
    <scope>NUCLEOTIDE SEQUENCE [LARGE SCALE GENOMIC DNA]</scope>
    <source>
        <strain evidence="2">CGMCC 1.12286</strain>
    </source>
</reference>
<protein>
    <submittedName>
        <fullName evidence="1">Uncharacterized protein</fullName>
    </submittedName>
</protein>
<name>A0ABW4JEW7_9BACL</name>
<dbReference type="RefSeq" id="WP_377942811.1">
    <property type="nucleotide sequence ID" value="NZ_JBHUCX010000024.1"/>
</dbReference>
<accession>A0ABW4JEW7</accession>
<keyword evidence="2" id="KW-1185">Reference proteome</keyword>
<dbReference type="Proteomes" id="UP001597079">
    <property type="component" value="Unassembled WGS sequence"/>
</dbReference>
<evidence type="ECO:0000313" key="1">
    <source>
        <dbReference type="EMBL" id="MFD1674939.1"/>
    </source>
</evidence>
<evidence type="ECO:0000313" key="2">
    <source>
        <dbReference type="Proteomes" id="UP001597079"/>
    </source>
</evidence>
<comment type="caution">
    <text evidence="1">The sequence shown here is derived from an EMBL/GenBank/DDBJ whole genome shotgun (WGS) entry which is preliminary data.</text>
</comment>
<gene>
    <name evidence="1" type="ORF">ACFSB2_09550</name>
</gene>
<proteinExistence type="predicted"/>
<organism evidence="1 2">
    <name type="scientific">Alicyclobacillus fodiniaquatilis</name>
    <dbReference type="NCBI Taxonomy" id="1661150"/>
    <lineage>
        <taxon>Bacteria</taxon>
        <taxon>Bacillati</taxon>
        <taxon>Bacillota</taxon>
        <taxon>Bacilli</taxon>
        <taxon>Bacillales</taxon>
        <taxon>Alicyclobacillaceae</taxon>
        <taxon>Alicyclobacillus</taxon>
    </lineage>
</organism>